<proteinExistence type="predicted"/>
<evidence type="ECO:0000313" key="1">
    <source>
        <dbReference type="EMBL" id="KIO29106.1"/>
    </source>
</evidence>
<dbReference type="Proteomes" id="UP000054248">
    <property type="component" value="Unassembled WGS sequence"/>
</dbReference>
<dbReference type="PANTHER" id="PTHR10039:SF14">
    <property type="entry name" value="NACHT DOMAIN-CONTAINING PROTEIN"/>
    <property type="match status" value="1"/>
</dbReference>
<dbReference type="PANTHER" id="PTHR10039">
    <property type="entry name" value="AMELOGENIN"/>
    <property type="match status" value="1"/>
</dbReference>
<sequence length="427" mass="48207">CEDVKYAVEFVKLIDRYASSFPANIKFLLTTRPEAPLLRALEPREWHAEDLDSANNVDDDVAHFFQHGFSKIRSEYDLGENWPHPDSVQTLVRMSQGLFQWAHTAIEYISEGSPQVRIQELLRSPSICDGLDGIYREILSEAFKKAKKSPPREDIFLQVLGTLVVAPYSISLEVLAFILADHPIFLDQPRTEFVRLLRSEALNDLRSLVHVPDSSTDPVHLMHTSIRDLLVNSERCGGAPYAVDLASNHRSLASKCLQLMERDLKTNICKLSDLSKANSDPTVQELVKLHVPQGLQYCCRSWASHLIAGSDEVAFGCQGVMSDVKVFSEKRLLDWLEVMSLIGETHQSLAIAKQFNLWAQKPTNMPDPMVTTLWDDVQRFINAFYEPINFGALHIYASALPVCPLNTLLSQLRMAVKSMEQAHQYSS</sequence>
<reference evidence="1 2" key="1">
    <citation type="submission" date="2014-04" db="EMBL/GenBank/DDBJ databases">
        <authorList>
            <consortium name="DOE Joint Genome Institute"/>
            <person name="Kuo A."/>
            <person name="Girlanda M."/>
            <person name="Perotto S."/>
            <person name="Kohler A."/>
            <person name="Nagy L.G."/>
            <person name="Floudas D."/>
            <person name="Copeland A."/>
            <person name="Barry K.W."/>
            <person name="Cichocki N."/>
            <person name="Veneault-Fourrey C."/>
            <person name="LaButti K."/>
            <person name="Lindquist E.A."/>
            <person name="Lipzen A."/>
            <person name="Lundell T."/>
            <person name="Morin E."/>
            <person name="Murat C."/>
            <person name="Sun H."/>
            <person name="Tunlid A."/>
            <person name="Henrissat B."/>
            <person name="Grigoriev I.V."/>
            <person name="Hibbett D.S."/>
            <person name="Martin F."/>
            <person name="Nordberg H.P."/>
            <person name="Cantor M.N."/>
            <person name="Hua S.X."/>
        </authorList>
    </citation>
    <scope>NUCLEOTIDE SEQUENCE [LARGE SCALE GENOMIC DNA]</scope>
    <source>
        <strain evidence="1 2">MUT 4182</strain>
    </source>
</reference>
<dbReference type="STRING" id="1051891.A0A0C3QMK2"/>
<reference evidence="2" key="2">
    <citation type="submission" date="2015-01" db="EMBL/GenBank/DDBJ databases">
        <title>Evolutionary Origins and Diversification of the Mycorrhizal Mutualists.</title>
        <authorList>
            <consortium name="DOE Joint Genome Institute"/>
            <consortium name="Mycorrhizal Genomics Consortium"/>
            <person name="Kohler A."/>
            <person name="Kuo A."/>
            <person name="Nagy L.G."/>
            <person name="Floudas D."/>
            <person name="Copeland A."/>
            <person name="Barry K.W."/>
            <person name="Cichocki N."/>
            <person name="Veneault-Fourrey C."/>
            <person name="LaButti K."/>
            <person name="Lindquist E.A."/>
            <person name="Lipzen A."/>
            <person name="Lundell T."/>
            <person name="Morin E."/>
            <person name="Murat C."/>
            <person name="Riley R."/>
            <person name="Ohm R."/>
            <person name="Sun H."/>
            <person name="Tunlid A."/>
            <person name="Henrissat B."/>
            <person name="Grigoriev I.V."/>
            <person name="Hibbett D.S."/>
            <person name="Martin F."/>
        </authorList>
    </citation>
    <scope>NUCLEOTIDE SEQUENCE [LARGE SCALE GENOMIC DNA]</scope>
    <source>
        <strain evidence="2">MUT 4182</strain>
    </source>
</reference>
<keyword evidence="2" id="KW-1185">Reference proteome</keyword>
<dbReference type="EMBL" id="KN822986">
    <property type="protein sequence ID" value="KIO29106.1"/>
    <property type="molecule type" value="Genomic_DNA"/>
</dbReference>
<dbReference type="HOGENOM" id="CLU_611915_0_0_1"/>
<accession>A0A0C3QMK2</accession>
<organism evidence="1 2">
    <name type="scientific">Tulasnella calospora MUT 4182</name>
    <dbReference type="NCBI Taxonomy" id="1051891"/>
    <lineage>
        <taxon>Eukaryota</taxon>
        <taxon>Fungi</taxon>
        <taxon>Dikarya</taxon>
        <taxon>Basidiomycota</taxon>
        <taxon>Agaricomycotina</taxon>
        <taxon>Agaricomycetes</taxon>
        <taxon>Cantharellales</taxon>
        <taxon>Tulasnellaceae</taxon>
        <taxon>Tulasnella</taxon>
    </lineage>
</organism>
<gene>
    <name evidence="1" type="ORF">M407DRAFT_21679</name>
</gene>
<protein>
    <recommendedName>
        <fullName evidence="3">NACHT domain-containing protein</fullName>
    </recommendedName>
</protein>
<name>A0A0C3QMK2_9AGAM</name>
<evidence type="ECO:0008006" key="3">
    <source>
        <dbReference type="Google" id="ProtNLM"/>
    </source>
</evidence>
<evidence type="ECO:0000313" key="2">
    <source>
        <dbReference type="Proteomes" id="UP000054248"/>
    </source>
</evidence>
<dbReference type="OrthoDB" id="3027122at2759"/>
<dbReference type="AlphaFoldDB" id="A0A0C3QMK2"/>
<feature type="non-terminal residue" evidence="1">
    <location>
        <position position="1"/>
    </location>
</feature>